<dbReference type="Proteomes" id="UP000316092">
    <property type="component" value="Unassembled WGS sequence"/>
</dbReference>
<gene>
    <name evidence="1" type="ORF">FNU79_03325</name>
</gene>
<dbReference type="RefSeq" id="WP_143719484.1">
    <property type="nucleotide sequence ID" value="NZ_VKDB01000002.1"/>
</dbReference>
<keyword evidence="2" id="KW-1185">Reference proteome</keyword>
<accession>A0A553V4Z0</accession>
<protein>
    <submittedName>
        <fullName evidence="1">Uncharacterized protein</fullName>
    </submittedName>
</protein>
<dbReference type="EMBL" id="VKDB01000002">
    <property type="protein sequence ID" value="TSA87526.1"/>
    <property type="molecule type" value="Genomic_DNA"/>
</dbReference>
<evidence type="ECO:0000313" key="1">
    <source>
        <dbReference type="EMBL" id="TSA87526.1"/>
    </source>
</evidence>
<reference evidence="1 2" key="1">
    <citation type="submission" date="2019-07" db="EMBL/GenBank/DDBJ databases">
        <title>Deinococcus detaillus sp. nov., isolated from humus soil in Antarctica.</title>
        <authorList>
            <person name="Zhang K."/>
        </authorList>
    </citation>
    <scope>NUCLEOTIDE SEQUENCE [LARGE SCALE GENOMIC DNA]</scope>
    <source>
        <strain evidence="1 2">H1</strain>
    </source>
</reference>
<sequence>MGLDAQIIAIGPFSHAIASCLEYGPDLYENVEEGTTVVSNVFLAGTSSSSYFLAKCFGVGGWDVGKHELNPELADIEALLDSDFADAIPKFTELRKASFKFYYLPNG</sequence>
<name>A0A553V4Z0_9DEIO</name>
<comment type="caution">
    <text evidence="1">The sequence shown here is derived from an EMBL/GenBank/DDBJ whole genome shotgun (WGS) entry which is preliminary data.</text>
</comment>
<organism evidence="1 2">
    <name type="scientific">Deinococcus detaillensis</name>
    <dbReference type="NCBI Taxonomy" id="2592048"/>
    <lineage>
        <taxon>Bacteria</taxon>
        <taxon>Thermotogati</taxon>
        <taxon>Deinococcota</taxon>
        <taxon>Deinococci</taxon>
        <taxon>Deinococcales</taxon>
        <taxon>Deinococcaceae</taxon>
        <taxon>Deinococcus</taxon>
    </lineage>
</organism>
<proteinExistence type="predicted"/>
<dbReference type="OrthoDB" id="9578990at2"/>
<dbReference type="AlphaFoldDB" id="A0A553V4Z0"/>
<evidence type="ECO:0000313" key="2">
    <source>
        <dbReference type="Proteomes" id="UP000316092"/>
    </source>
</evidence>